<gene>
    <name evidence="5" type="ORF">HMPREF9455_01639</name>
</gene>
<dbReference type="EMBL" id="ADLV01000018">
    <property type="protein sequence ID" value="EGK02369.1"/>
    <property type="molecule type" value="Genomic_DNA"/>
</dbReference>
<comment type="caution">
    <text evidence="5">The sequence shown here is derived from an EMBL/GenBank/DDBJ whole genome shotgun (WGS) entry which is preliminary data.</text>
</comment>
<dbReference type="Pfam" id="PF01420">
    <property type="entry name" value="Methylase_S"/>
    <property type="match status" value="1"/>
</dbReference>
<comment type="similarity">
    <text evidence="1">Belongs to the type-I restriction system S methylase family.</text>
</comment>
<dbReference type="Gene3D" id="3.90.220.20">
    <property type="entry name" value="DNA methylase specificity domains"/>
    <property type="match status" value="2"/>
</dbReference>
<dbReference type="InterPro" id="IPR000055">
    <property type="entry name" value="Restrct_endonuc_typeI_TRD"/>
</dbReference>
<evidence type="ECO:0000313" key="6">
    <source>
        <dbReference type="Proteomes" id="UP000004913"/>
    </source>
</evidence>
<dbReference type="STRING" id="742766.HMPREF9455_01639"/>
<keyword evidence="2" id="KW-0680">Restriction system</keyword>
<dbReference type="Proteomes" id="UP000004913">
    <property type="component" value="Unassembled WGS sequence"/>
</dbReference>
<evidence type="ECO:0000313" key="5">
    <source>
        <dbReference type="EMBL" id="EGK02369.1"/>
    </source>
</evidence>
<dbReference type="PANTHER" id="PTHR30408">
    <property type="entry name" value="TYPE-1 RESTRICTION ENZYME ECOKI SPECIFICITY PROTEIN"/>
    <property type="match status" value="1"/>
</dbReference>
<accession>F5IX22</accession>
<dbReference type="eggNOG" id="COG0732">
    <property type="taxonomic scope" value="Bacteria"/>
</dbReference>
<keyword evidence="3" id="KW-0238">DNA-binding</keyword>
<feature type="domain" description="Type I restriction modification DNA specificity" evidence="4">
    <location>
        <begin position="82"/>
        <end position="171"/>
    </location>
</feature>
<dbReference type="AlphaFoldDB" id="F5IX22"/>
<dbReference type="GO" id="GO:0003677">
    <property type="term" value="F:DNA binding"/>
    <property type="evidence" value="ECO:0007669"/>
    <property type="project" value="UniProtKB-KW"/>
</dbReference>
<keyword evidence="6" id="KW-1185">Reference proteome</keyword>
<evidence type="ECO:0000256" key="3">
    <source>
        <dbReference type="ARBA" id="ARBA00023125"/>
    </source>
</evidence>
<dbReference type="PANTHER" id="PTHR30408:SF13">
    <property type="entry name" value="TYPE I RESTRICTION ENZYME HINDI SPECIFICITY SUBUNIT"/>
    <property type="match status" value="1"/>
</dbReference>
<evidence type="ECO:0000259" key="4">
    <source>
        <dbReference type="Pfam" id="PF01420"/>
    </source>
</evidence>
<proteinExistence type="inferred from homology"/>
<protein>
    <recommendedName>
        <fullName evidence="4">Type I restriction modification DNA specificity domain-containing protein</fullName>
    </recommendedName>
</protein>
<reference evidence="5 6" key="1">
    <citation type="submission" date="2011-04" db="EMBL/GenBank/DDBJ databases">
        <title>The Genome Sequence of Dysgonomonas gadei ATCC BAA-286.</title>
        <authorList>
            <consortium name="The Broad Institute Genome Sequencing Platform"/>
            <person name="Earl A."/>
            <person name="Ward D."/>
            <person name="Feldgarden M."/>
            <person name="Gevers D."/>
            <person name="Pudlo N."/>
            <person name="Martens E."/>
            <person name="Allen-Vercoe E."/>
            <person name="Young S.K."/>
            <person name="Zeng Q."/>
            <person name="Gargeya S."/>
            <person name="Fitzgerald M."/>
            <person name="Haas B."/>
            <person name="Abouelleil A."/>
            <person name="Alvarado L."/>
            <person name="Arachchi H.M."/>
            <person name="Berlin A."/>
            <person name="Brown A."/>
            <person name="Chapman S.B."/>
            <person name="Chen Z."/>
            <person name="Dunbar C."/>
            <person name="Freedman E."/>
            <person name="Gearin G."/>
            <person name="Gellesch M."/>
            <person name="Goldberg J."/>
            <person name="Griggs A."/>
            <person name="Gujja S."/>
            <person name="Heiman D."/>
            <person name="Howarth C."/>
            <person name="Larson L."/>
            <person name="Lui A."/>
            <person name="MacDonald P.J.P."/>
            <person name="Mehta T."/>
            <person name="Montmayeur A."/>
            <person name="Murphy C."/>
            <person name="Neiman D."/>
            <person name="Pearson M."/>
            <person name="Priest M."/>
            <person name="Roberts A."/>
            <person name="Saif S."/>
            <person name="Shea T."/>
            <person name="Shenoy N."/>
            <person name="Sisk P."/>
            <person name="Stolte C."/>
            <person name="Sykes S."/>
            <person name="Yandava C."/>
            <person name="Wortman J."/>
            <person name="Nusbaum C."/>
            <person name="Birren B."/>
        </authorList>
    </citation>
    <scope>NUCLEOTIDE SEQUENCE [LARGE SCALE GENOMIC DNA]</scope>
    <source>
        <strain evidence="5 6">ATCC BAA-286</strain>
    </source>
</reference>
<sequence length="372" mass="42806">MSWEQLEFETDNIHNLHYGLIHKGLPTQIELGKCTLPNIKDEFIPNKYTICKEGDIAFADASEDTNDVAKVVEFLNCNNKSIVCGLHTIHGRDKKHLTIKGFKGYAFSSIPFRNQVRRLAQGTKIYSINSKNFDELYIGIPSKEEQAKIAHLLILLDERIATQNKIIEKLESLIKGLYSATKRDHWRMQYLRDILEQRKEFNTQNYFVFSVAVKEGLINQIEHMGRSFAAKDTRHYNVVKYGDIVYTKSPTGNFPYGIVKQSFTNIPVAVSPLYGVYKSKNLHLSNILHHYFLSPIKANNYLHSLIQKGAKNTINITSQHFLEKAILLPVDKSEIQTISLLLTTINKKIGFEKEVLKKMQIQKVFLLQQMFI</sequence>
<evidence type="ECO:0000256" key="2">
    <source>
        <dbReference type="ARBA" id="ARBA00022747"/>
    </source>
</evidence>
<dbReference type="InterPro" id="IPR052021">
    <property type="entry name" value="Type-I_RS_S_subunit"/>
</dbReference>
<dbReference type="GO" id="GO:0009307">
    <property type="term" value="P:DNA restriction-modification system"/>
    <property type="evidence" value="ECO:0007669"/>
    <property type="project" value="UniProtKB-KW"/>
</dbReference>
<evidence type="ECO:0000256" key="1">
    <source>
        <dbReference type="ARBA" id="ARBA00010923"/>
    </source>
</evidence>
<dbReference type="InterPro" id="IPR044946">
    <property type="entry name" value="Restrct_endonuc_typeI_TRD_sf"/>
</dbReference>
<dbReference type="SUPFAM" id="SSF116734">
    <property type="entry name" value="DNA methylase specificity domain"/>
    <property type="match status" value="2"/>
</dbReference>
<name>F5IX22_9BACT</name>
<organism evidence="5 6">
    <name type="scientific">Dysgonomonas gadei ATCC BAA-286</name>
    <dbReference type="NCBI Taxonomy" id="742766"/>
    <lineage>
        <taxon>Bacteria</taxon>
        <taxon>Pseudomonadati</taxon>
        <taxon>Bacteroidota</taxon>
        <taxon>Bacteroidia</taxon>
        <taxon>Bacteroidales</taxon>
        <taxon>Dysgonomonadaceae</taxon>
        <taxon>Dysgonomonas</taxon>
    </lineage>
</organism>
<dbReference type="HOGENOM" id="CLU_021095_0_3_10"/>